<feature type="domain" description="Ig-like" evidence="9">
    <location>
        <begin position="880"/>
        <end position="937"/>
    </location>
</feature>
<evidence type="ECO:0000259" key="10">
    <source>
        <dbReference type="Pfam" id="PF20009"/>
    </source>
</evidence>
<dbReference type="InterPro" id="IPR036852">
    <property type="entry name" value="Peptidase_S8/S53_dom_sf"/>
</dbReference>
<dbReference type="Proteomes" id="UP001597369">
    <property type="component" value="Unassembled WGS sequence"/>
</dbReference>
<dbReference type="SUPFAM" id="SSF49785">
    <property type="entry name" value="Galactose-binding domain-like"/>
    <property type="match status" value="1"/>
</dbReference>
<protein>
    <submittedName>
        <fullName evidence="11">S8 family serine peptidase</fullName>
    </submittedName>
</protein>
<evidence type="ECO:0000256" key="5">
    <source>
        <dbReference type="PROSITE-ProRule" id="PRU01240"/>
    </source>
</evidence>
<dbReference type="EMBL" id="JBHUHV010000053">
    <property type="protein sequence ID" value="MFD2068514.1"/>
    <property type="molecule type" value="Genomic_DNA"/>
</dbReference>
<keyword evidence="4" id="KW-0720">Serine protease</keyword>
<evidence type="ECO:0000256" key="3">
    <source>
        <dbReference type="ARBA" id="ARBA00022801"/>
    </source>
</evidence>
<dbReference type="PANTHER" id="PTHR43399:SF4">
    <property type="entry name" value="CELL WALL-ASSOCIATED PROTEASE"/>
    <property type="match status" value="1"/>
</dbReference>
<evidence type="ECO:0000313" key="12">
    <source>
        <dbReference type="Proteomes" id="UP001597369"/>
    </source>
</evidence>
<dbReference type="InterPro" id="IPR023828">
    <property type="entry name" value="Peptidase_S8_Ser-AS"/>
</dbReference>
<evidence type="ECO:0000259" key="8">
    <source>
        <dbReference type="Pfam" id="PF18962"/>
    </source>
</evidence>
<gene>
    <name evidence="11" type="ORF">ACFSKU_16610</name>
</gene>
<keyword evidence="6" id="KW-0732">Signal</keyword>
<dbReference type="Gene3D" id="3.40.50.200">
    <property type="entry name" value="Peptidase S8/S53 domain"/>
    <property type="match status" value="1"/>
</dbReference>
<dbReference type="InterPro" id="IPR051048">
    <property type="entry name" value="Peptidase_S8/S53_subtilisin"/>
</dbReference>
<dbReference type="PROSITE" id="PS00138">
    <property type="entry name" value="SUBTILASE_SER"/>
    <property type="match status" value="1"/>
</dbReference>
<dbReference type="CDD" id="cd04842">
    <property type="entry name" value="Peptidases_S8_Kp43_protease"/>
    <property type="match status" value="1"/>
</dbReference>
<evidence type="ECO:0000259" key="7">
    <source>
        <dbReference type="Pfam" id="PF00082"/>
    </source>
</evidence>
<comment type="similarity">
    <text evidence="1 5">Belongs to the peptidase S8 family.</text>
</comment>
<feature type="domain" description="GEVED" evidence="10">
    <location>
        <begin position="682"/>
        <end position="760"/>
    </location>
</feature>
<feature type="domain" description="Secretion system C-terminal sorting" evidence="8">
    <location>
        <begin position="1271"/>
        <end position="1349"/>
    </location>
</feature>
<reference evidence="12" key="1">
    <citation type="journal article" date="2019" name="Int. J. Syst. Evol. Microbiol.">
        <title>The Global Catalogue of Microorganisms (GCM) 10K type strain sequencing project: providing services to taxonomists for standard genome sequencing and annotation.</title>
        <authorList>
            <consortium name="The Broad Institute Genomics Platform"/>
            <consortium name="The Broad Institute Genome Sequencing Center for Infectious Disease"/>
            <person name="Wu L."/>
            <person name="Ma J."/>
        </authorList>
    </citation>
    <scope>NUCLEOTIDE SEQUENCE [LARGE SCALE GENOMIC DNA]</scope>
    <source>
        <strain evidence="12">JCM 16545</strain>
    </source>
</reference>
<dbReference type="InterPro" id="IPR008979">
    <property type="entry name" value="Galactose-bd-like_sf"/>
</dbReference>
<keyword evidence="12" id="KW-1185">Reference proteome</keyword>
<dbReference type="Pfam" id="PF19081">
    <property type="entry name" value="Ig_7"/>
    <property type="match status" value="1"/>
</dbReference>
<dbReference type="Pfam" id="PF20009">
    <property type="entry name" value="GEVED"/>
    <property type="match status" value="1"/>
</dbReference>
<evidence type="ECO:0000256" key="1">
    <source>
        <dbReference type="ARBA" id="ARBA00011073"/>
    </source>
</evidence>
<dbReference type="NCBIfam" id="TIGR04183">
    <property type="entry name" value="Por_Secre_tail"/>
    <property type="match status" value="1"/>
</dbReference>
<dbReference type="InterPro" id="IPR044023">
    <property type="entry name" value="Ig_7"/>
</dbReference>
<feature type="chain" id="PRO_5045811940" evidence="6">
    <location>
        <begin position="23"/>
        <end position="1352"/>
    </location>
</feature>
<dbReference type="InterPro" id="IPR000209">
    <property type="entry name" value="Peptidase_S8/S53_dom"/>
</dbReference>
<proteinExistence type="inferred from homology"/>
<comment type="caution">
    <text evidence="11">The sequence shown here is derived from an EMBL/GenBank/DDBJ whole genome shotgun (WGS) entry which is preliminary data.</text>
</comment>
<evidence type="ECO:0000313" key="11">
    <source>
        <dbReference type="EMBL" id="MFD2068514.1"/>
    </source>
</evidence>
<name>A0ABW4X0J7_9BACT</name>
<feature type="domain" description="Peptidase S8/S53" evidence="7">
    <location>
        <begin position="177"/>
        <end position="461"/>
    </location>
</feature>
<dbReference type="RefSeq" id="WP_229959620.1">
    <property type="nucleotide sequence ID" value="NZ_JAJJWI010000005.1"/>
</dbReference>
<evidence type="ECO:0000259" key="9">
    <source>
        <dbReference type="Pfam" id="PF19081"/>
    </source>
</evidence>
<dbReference type="InterPro" id="IPR026444">
    <property type="entry name" value="Secre_tail"/>
</dbReference>
<dbReference type="Pfam" id="PF00082">
    <property type="entry name" value="Peptidase_S8"/>
    <property type="match status" value="1"/>
</dbReference>
<organism evidence="11 12">
    <name type="scientific">Pontibacter silvestris</name>
    <dbReference type="NCBI Taxonomy" id="2305183"/>
    <lineage>
        <taxon>Bacteria</taxon>
        <taxon>Pseudomonadati</taxon>
        <taxon>Bacteroidota</taxon>
        <taxon>Cytophagia</taxon>
        <taxon>Cytophagales</taxon>
        <taxon>Hymenobacteraceae</taxon>
        <taxon>Pontibacter</taxon>
    </lineage>
</organism>
<dbReference type="InterPro" id="IPR013783">
    <property type="entry name" value="Ig-like_fold"/>
</dbReference>
<sequence>MKLYRLGLIVLVLGLQCLQAYAQDNTRLRLMDDTSRLPVKINTHLLKKDANSYQKSYKKEHRKAKRFALKNGYPIKKSDAKGKVTELQGFYKTGKPKYYTTYSSSEGSTITISAADAASTTSTDQLWQGGSLGLELDGSSSAVSGKLGIWDGSSVRATHRELTGRVTQQDRVTVTSLEDQDHPTHVAGIMIGAGVNARAKGMAYNSNLKAWDWNSDISEATTAAAAGMLLSNHSYGLGYVGWVYNSDRTGSIKWEWHGDTDIDAYEDYRFGYYDDEARQIDRLAYNAPGYLMVVAAGNDRTESGPTDGSSYYLGFTNRTSTVARRKQEDYDLLTGNGVAKNVLTIGAVSAIVGGYQTTTDVESAYFSNWGPTDDGRIKPDLVGDGVNVFSSVATSDDAYASYSGTSMAAPNVTGSLLLLQEHYAKLNEGSFMRASTLKGLAIHTADEAGNAPGPDYSFGWGLLNTARAASVVTNSDKTNLMTERIINQGESYTATVVASGTGPIVATLSWTDPEATPLNIDDEVVNNRTPSLVNDLDLQISDSDNTWLPWVLNPAQPKSAASTGDNTIDNVEQVLIRNPVAGKTYELTVKHKGTLTNSSQVYSLILSGIGGGTYCVSSPNSDQGARITKVTLGEINSSITDNVCTTYSDFTDQQATLVVGSSTAYPLSVSLGTCSSNADKLVKVFIDWNNDFDFDDADELVATSGVIAGNGTFTANVVVPANINVNTFTRMRIVCTETDDADDVKACGAYENGETQDYSIKVIDPVTDAGPVSLVLPDSSTCAGPQTVKVKIRNYGSSSITNIKVTAVVIQASQELATLSGTYTNTLETKQEAELSLEGTFTATAGETYIVLLTTELANDQVAGNNTYTTSVTIAPQTVAPEAQAYSCNASNINLYANGAGTAYWYDSATGGNLVAAGNNTSTSTMPANETYYVAFNEFTGSLGPTAKTAFGGGSYGGGYVPMPLITTDVPLELDSARLYIGYPGKLTFTVETANDSIIASATIDVQATRTEPSATDAVDDVNDTGAMYPLNLKIPEAGNYHIRMTYQDGATIFRSNVNVSGFPFTIPNIISLTGALYDGDTLTSAYYYLYDLKVKALDCPSERVAVTAQPVDEVQATISAGSATTFCEGDAVELSVAELPGVTYQWQKDGVPVNGADQPVFTATQSGNYTVLVSNGICEFRASNAVEVTASVLTKPTITVQDTTLLTSSSSTGNQWLLNGATIADATASTLIATRAGYYAVSVTQNGCSVTSDSVYIFVEEPEVIRSLTLYPNPAPANYVIVDYTSPSSLDKISGAIYDIIGHKVRSLNMELNSRGQYSSEVKLSGLAPGVYIVRLEDEHHVFTEKFVKLN</sequence>
<dbReference type="InterPro" id="IPR045474">
    <property type="entry name" value="GEVED"/>
</dbReference>
<dbReference type="PANTHER" id="PTHR43399">
    <property type="entry name" value="SUBTILISIN-RELATED"/>
    <property type="match status" value="1"/>
</dbReference>
<comment type="caution">
    <text evidence="5">Lacks conserved residue(s) required for the propagation of feature annotation.</text>
</comment>
<dbReference type="PROSITE" id="PS51892">
    <property type="entry name" value="SUBTILASE"/>
    <property type="match status" value="1"/>
</dbReference>
<evidence type="ECO:0000256" key="6">
    <source>
        <dbReference type="SAM" id="SignalP"/>
    </source>
</evidence>
<dbReference type="SUPFAM" id="SSF52743">
    <property type="entry name" value="Subtilisin-like"/>
    <property type="match status" value="1"/>
</dbReference>
<evidence type="ECO:0000256" key="2">
    <source>
        <dbReference type="ARBA" id="ARBA00022670"/>
    </source>
</evidence>
<dbReference type="Gene3D" id="2.60.120.380">
    <property type="match status" value="1"/>
</dbReference>
<dbReference type="Gene3D" id="2.60.40.10">
    <property type="entry name" value="Immunoglobulins"/>
    <property type="match status" value="1"/>
</dbReference>
<evidence type="ECO:0000256" key="4">
    <source>
        <dbReference type="ARBA" id="ARBA00022825"/>
    </source>
</evidence>
<dbReference type="InterPro" id="IPR034058">
    <property type="entry name" value="TagA/B/C/D_pept_dom"/>
</dbReference>
<keyword evidence="3" id="KW-0378">Hydrolase</keyword>
<dbReference type="Pfam" id="PF18962">
    <property type="entry name" value="Por_Secre_tail"/>
    <property type="match status" value="1"/>
</dbReference>
<keyword evidence="2" id="KW-0645">Protease</keyword>
<accession>A0ABW4X0J7</accession>
<feature type="signal peptide" evidence="6">
    <location>
        <begin position="1"/>
        <end position="22"/>
    </location>
</feature>